<accession>A0AAW4FQP6</accession>
<gene>
    <name evidence="1" type="ORF">GFB56_22985</name>
</gene>
<dbReference type="Proteomes" id="UP000744980">
    <property type="component" value="Unassembled WGS sequence"/>
</dbReference>
<protein>
    <submittedName>
        <fullName evidence="1">Uncharacterized protein</fullName>
    </submittedName>
</protein>
<dbReference type="RefSeq" id="WP_025425221.1">
    <property type="nucleotide sequence ID" value="NZ_CP083370.1"/>
</dbReference>
<organism evidence="1 2">
    <name type="scientific">Ensifer canadensis</name>
    <dbReference type="NCBI Taxonomy" id="555315"/>
    <lineage>
        <taxon>Bacteria</taxon>
        <taxon>Pseudomonadati</taxon>
        <taxon>Pseudomonadota</taxon>
        <taxon>Alphaproteobacteria</taxon>
        <taxon>Hyphomicrobiales</taxon>
        <taxon>Rhizobiaceae</taxon>
        <taxon>Sinorhizobium/Ensifer group</taxon>
        <taxon>Ensifer</taxon>
    </lineage>
</organism>
<sequence>MRHVSGLIFSVLFVASSANQGHATSPPFEQAKVVQCMLDHTTVDDETVFKNLMIAALNDDSGSVKSYVVQMSSLLMNLALTKCEVGMSMLADPQFQAAARIYGQHMGEKLMKKAFDKLN</sequence>
<dbReference type="AlphaFoldDB" id="A0AAW4FQP6"/>
<comment type="caution">
    <text evidence="1">The sequence shown here is derived from an EMBL/GenBank/DDBJ whole genome shotgun (WGS) entry which is preliminary data.</text>
</comment>
<evidence type="ECO:0000313" key="2">
    <source>
        <dbReference type="Proteomes" id="UP000744980"/>
    </source>
</evidence>
<reference evidence="1 2" key="1">
    <citation type="submission" date="2020-01" db="EMBL/GenBank/DDBJ databases">
        <title>Draft genome assembly of Ensifer adhaerens T173.</title>
        <authorList>
            <person name="Craig J.E."/>
            <person name="Stinchcombe J.R."/>
        </authorList>
    </citation>
    <scope>NUCLEOTIDE SEQUENCE [LARGE SCALE GENOMIC DNA]</scope>
    <source>
        <strain evidence="1 2">T173</strain>
    </source>
</reference>
<dbReference type="EMBL" id="WXFA01000017">
    <property type="protein sequence ID" value="MBM3093629.1"/>
    <property type="molecule type" value="Genomic_DNA"/>
</dbReference>
<proteinExistence type="predicted"/>
<name>A0AAW4FQP6_9HYPH</name>
<evidence type="ECO:0000313" key="1">
    <source>
        <dbReference type="EMBL" id="MBM3093629.1"/>
    </source>
</evidence>
<keyword evidence="2" id="KW-1185">Reference proteome</keyword>